<dbReference type="InterPro" id="IPR007421">
    <property type="entry name" value="Schlafen_AlbA_2_dom"/>
</dbReference>
<dbReference type="Gene3D" id="3.30.950.30">
    <property type="entry name" value="Schlafen, AAA domain"/>
    <property type="match status" value="1"/>
</dbReference>
<reference evidence="3 4" key="1">
    <citation type="journal article" date="2017" name="BMC Genomics">
        <title>Comparative genomic and phylogenomic analyses of the Bifidobacteriaceae family.</title>
        <authorList>
            <person name="Lugli G.A."/>
            <person name="Milani C."/>
            <person name="Turroni F."/>
            <person name="Duranti S."/>
            <person name="Mancabelli L."/>
            <person name="Mangifesta M."/>
            <person name="Ferrario C."/>
            <person name="Modesto M."/>
            <person name="Mattarelli P."/>
            <person name="Jiri K."/>
            <person name="van Sinderen D."/>
            <person name="Ventura M."/>
        </authorList>
    </citation>
    <scope>NUCLEOTIDE SEQUENCE [LARGE SCALE GENOMIC DNA]</scope>
    <source>
        <strain evidence="3 4">DSM 100196</strain>
    </source>
</reference>
<protein>
    <submittedName>
        <fullName evidence="3">AAA family ATPase</fullName>
    </submittedName>
</protein>
<dbReference type="Proteomes" id="UP000216871">
    <property type="component" value="Unassembled WGS sequence"/>
</dbReference>
<proteinExistence type="predicted"/>
<evidence type="ECO:0000256" key="1">
    <source>
        <dbReference type="SAM" id="MobiDB-lite"/>
    </source>
</evidence>
<sequence>MTPQELQAVLAQGEDASVEFKRCGAQPERDTFETVCSFANRQGGTIFLGVNDDGTVEGVNPKLVREIERNIVNVISNPNSFNATPATEFERIQTDDGLVLKLWVPVGPSVYRYKGEVYDRRGDADIKVRDDAQISMMYMRKQNAYSERRIYPYITKDDLRFDVLAHVRDLIAARNPDHPWLGLDDGEFFRSAKLYGRDHATGEKGFTLAAAMLLGTDELIFDLCPAYKTDAIVRLRNVDRYDDRLIVKTNLVDAYDQLLAFATQHLPDPFILENGVTVSARAIICRELVSNMLIHREYAHPFIAKLIIDRNGIRTENASRSLFSGAITLDNFEPTPKNPTIADFFHQIGRADELGSGTRNLTKYSAMYSGKAPTLTEGDVFVAQVPVPWNTQIDSARVRDTAQKVRDTPSGVRDTAQKVRDTPSGVRDTGVLADGQREVLHYVQEKGCITTAEVESLLHVQERRAQIILVELTRRGLLRRVGAARSTRYVLADDSAQQ</sequence>
<dbReference type="InterPro" id="IPR036388">
    <property type="entry name" value="WH-like_DNA-bd_sf"/>
</dbReference>
<dbReference type="Pfam" id="PF04326">
    <property type="entry name" value="SLFN_AlbA_2"/>
    <property type="match status" value="1"/>
</dbReference>
<keyword evidence="4" id="KW-1185">Reference proteome</keyword>
<gene>
    <name evidence="3" type="ORF">BMYO_1931</name>
</gene>
<evidence type="ECO:0000313" key="3">
    <source>
        <dbReference type="EMBL" id="OZG57434.1"/>
    </source>
</evidence>
<evidence type="ECO:0000313" key="4">
    <source>
        <dbReference type="Proteomes" id="UP000216871"/>
    </source>
</evidence>
<organism evidence="3 4">
    <name type="scientific">Bifidobacterium myosotis</name>
    <dbReference type="NCBI Taxonomy" id="1630166"/>
    <lineage>
        <taxon>Bacteria</taxon>
        <taxon>Bacillati</taxon>
        <taxon>Actinomycetota</taxon>
        <taxon>Actinomycetes</taxon>
        <taxon>Bifidobacteriales</taxon>
        <taxon>Bifidobacteriaceae</taxon>
        <taxon>Bifidobacterium</taxon>
    </lineage>
</organism>
<evidence type="ECO:0000259" key="2">
    <source>
        <dbReference type="Pfam" id="PF04326"/>
    </source>
</evidence>
<feature type="region of interest" description="Disordered" evidence="1">
    <location>
        <begin position="406"/>
        <end position="427"/>
    </location>
</feature>
<dbReference type="PANTHER" id="PTHR30595:SF6">
    <property type="entry name" value="SCHLAFEN ALBA-2 DOMAIN-CONTAINING PROTEIN"/>
    <property type="match status" value="1"/>
</dbReference>
<name>A0A261FE62_9BIFI</name>
<dbReference type="EMBL" id="MWWW01000028">
    <property type="protein sequence ID" value="OZG57434.1"/>
    <property type="molecule type" value="Genomic_DNA"/>
</dbReference>
<comment type="caution">
    <text evidence="3">The sequence shown here is derived from an EMBL/GenBank/DDBJ whole genome shotgun (WGS) entry which is preliminary data.</text>
</comment>
<dbReference type="Gene3D" id="1.10.10.10">
    <property type="entry name" value="Winged helix-like DNA-binding domain superfamily/Winged helix DNA-binding domain"/>
    <property type="match status" value="1"/>
</dbReference>
<dbReference type="OrthoDB" id="9798761at2"/>
<feature type="domain" description="Schlafen AlbA-2" evidence="2">
    <location>
        <begin position="14"/>
        <end position="127"/>
    </location>
</feature>
<dbReference type="InterPro" id="IPR036390">
    <property type="entry name" value="WH_DNA-bd_sf"/>
</dbReference>
<dbReference type="Gene3D" id="3.30.565.60">
    <property type="match status" value="1"/>
</dbReference>
<dbReference type="AlphaFoldDB" id="A0A261FE62"/>
<dbReference type="SUPFAM" id="SSF46785">
    <property type="entry name" value="Winged helix' DNA-binding domain"/>
    <property type="match status" value="1"/>
</dbReference>
<dbReference type="InterPro" id="IPR038475">
    <property type="entry name" value="RecG_C_sf"/>
</dbReference>
<accession>A0A261FE62</accession>
<dbReference type="InterPro" id="IPR038461">
    <property type="entry name" value="Schlafen_AlbA_2_dom_sf"/>
</dbReference>
<dbReference type="PANTHER" id="PTHR30595">
    <property type="entry name" value="GLPR-RELATED TRANSCRIPTIONAL REPRESSOR"/>
    <property type="match status" value="1"/>
</dbReference>
<dbReference type="RefSeq" id="WP_094668338.1">
    <property type="nucleotide sequence ID" value="NZ_MWWW01000028.1"/>
</dbReference>